<dbReference type="InterPro" id="IPR010982">
    <property type="entry name" value="Lambda_DNA-bd_dom_sf"/>
</dbReference>
<name>E0S324_BUTPB</name>
<accession>E0S324</accession>
<dbReference type="CDD" id="cd00093">
    <property type="entry name" value="HTH_XRE"/>
    <property type="match status" value="1"/>
</dbReference>
<evidence type="ECO:0000313" key="4">
    <source>
        <dbReference type="Proteomes" id="UP000001299"/>
    </source>
</evidence>
<dbReference type="PROSITE" id="PS50943">
    <property type="entry name" value="HTH_CROC1"/>
    <property type="match status" value="1"/>
</dbReference>
<dbReference type="AlphaFoldDB" id="E0S324"/>
<reference evidence="3 4" key="1">
    <citation type="journal article" date="2010" name="PLoS ONE">
        <title>The glycobiome of the rumen bacterium Butyrivibrio proteoclasticus B316(T) highlights adaptation to a polysaccharide-rich environment.</title>
        <authorList>
            <person name="Kelly W.J."/>
            <person name="Leahy S.C."/>
            <person name="Altermann E."/>
            <person name="Yeoman C.J."/>
            <person name="Dunne J.C."/>
            <person name="Kong Z."/>
            <person name="Pacheco D.M."/>
            <person name="Li D."/>
            <person name="Noel S.J."/>
            <person name="Moon C.D."/>
            <person name="Cookson A.L."/>
            <person name="Attwood G.T."/>
        </authorList>
    </citation>
    <scope>NUCLEOTIDE SEQUENCE [LARGE SCALE GENOMIC DNA]</scope>
    <source>
        <strain evidence="4">ATCC 51982 / DSM 14932 / B316</strain>
    </source>
</reference>
<dbReference type="HOGENOM" id="CLU_737484_0_0_9"/>
<dbReference type="STRING" id="515622.bpr_III118"/>
<dbReference type="KEGG" id="bpb:bpr_III118"/>
<dbReference type="PANTHER" id="PTHR46558">
    <property type="entry name" value="TRACRIPTIONAL REGULATORY PROTEIN-RELATED-RELATED"/>
    <property type="match status" value="1"/>
</dbReference>
<evidence type="ECO:0000256" key="1">
    <source>
        <dbReference type="ARBA" id="ARBA00023125"/>
    </source>
</evidence>
<dbReference type="InterPro" id="IPR001387">
    <property type="entry name" value="Cro/C1-type_HTH"/>
</dbReference>
<gene>
    <name evidence="3" type="ordered locus">bpr_III118</name>
</gene>
<dbReference type="Proteomes" id="UP000001299">
    <property type="component" value="Chromosome 2"/>
</dbReference>
<keyword evidence="4" id="KW-1185">Reference proteome</keyword>
<organism evidence="3 4">
    <name type="scientific">Butyrivibrio proteoclasticus (strain ATCC 51982 / DSM 14932 / B316)</name>
    <name type="common">Clostridium proteoclasticum</name>
    <dbReference type="NCBI Taxonomy" id="515622"/>
    <lineage>
        <taxon>Bacteria</taxon>
        <taxon>Bacillati</taxon>
        <taxon>Bacillota</taxon>
        <taxon>Clostridia</taxon>
        <taxon>Lachnospirales</taxon>
        <taxon>Lachnospiraceae</taxon>
        <taxon>Butyrivibrio</taxon>
    </lineage>
</organism>
<dbReference type="SMART" id="SM00530">
    <property type="entry name" value="HTH_XRE"/>
    <property type="match status" value="1"/>
</dbReference>
<proteinExistence type="predicted"/>
<sequence>MRIMLGDKIKELRKRDRRTQDELATALGITNQAVSRWEANKAYPDMEMIPAIANYFHVSIDELFGYNNDRESTLSRYIEKANRLLEPGVIPDKKQLKRHEQFLREALSEFPNEWHLQERLAMILSMIASNDKRKKNETAALKEAAKLFEQAYQNCDDIHMKELIHFSLIGVLGRLRDYQKIEEIALQSSSLSSCRELVRTVMIHDSKYDRYVSEALLSLLHQLADLLDMNFEHFATANNPDIYLSLAMLYKSTFGDGNYGWFNSDICLLYLNAARICNRNKDYKQTTDCFGKAYEHGTSFMEAAKEPIKRPTNAGVSDAVELPSRFVYISESLFKQYIGLFSEDVISKLRSNPKYAAIL</sequence>
<feature type="domain" description="HTH cro/C1-type" evidence="2">
    <location>
        <begin position="9"/>
        <end position="63"/>
    </location>
</feature>
<dbReference type="SUPFAM" id="SSF47413">
    <property type="entry name" value="lambda repressor-like DNA-binding domains"/>
    <property type="match status" value="1"/>
</dbReference>
<keyword evidence="1" id="KW-0238">DNA-binding</keyword>
<dbReference type="eggNOG" id="COG1476">
    <property type="taxonomic scope" value="Bacteria"/>
</dbReference>
<dbReference type="GO" id="GO:0003677">
    <property type="term" value="F:DNA binding"/>
    <property type="evidence" value="ECO:0007669"/>
    <property type="project" value="UniProtKB-KW"/>
</dbReference>
<dbReference type="Pfam" id="PF01381">
    <property type="entry name" value="HTH_3"/>
    <property type="match status" value="1"/>
</dbReference>
<dbReference type="RefSeq" id="WP_013282456.1">
    <property type="nucleotide sequence ID" value="NC_014388.1"/>
</dbReference>
<dbReference type="EMBL" id="CP001811">
    <property type="protein sequence ID" value="ADL35806.1"/>
    <property type="molecule type" value="Genomic_DNA"/>
</dbReference>
<evidence type="ECO:0000259" key="2">
    <source>
        <dbReference type="PROSITE" id="PS50943"/>
    </source>
</evidence>
<dbReference type="Gene3D" id="1.10.260.40">
    <property type="entry name" value="lambda repressor-like DNA-binding domains"/>
    <property type="match status" value="1"/>
</dbReference>
<evidence type="ECO:0000313" key="3">
    <source>
        <dbReference type="EMBL" id="ADL35806.1"/>
    </source>
</evidence>
<dbReference type="PANTHER" id="PTHR46558:SF11">
    <property type="entry name" value="HTH-TYPE TRANSCRIPTIONAL REGULATOR XRE"/>
    <property type="match status" value="1"/>
</dbReference>
<protein>
    <submittedName>
        <fullName evidence="3">HTH domain-containing protein</fullName>
    </submittedName>
</protein>